<keyword evidence="3" id="KW-0963">Cytoplasm</keyword>
<dbReference type="RefSeq" id="WP_177671187.1">
    <property type="nucleotide sequence ID" value="NZ_JACRSY010000001.1"/>
</dbReference>
<dbReference type="AlphaFoldDB" id="A0A926EBS4"/>
<dbReference type="PROSITE" id="PS00041">
    <property type="entry name" value="HTH_ARAC_FAMILY_1"/>
    <property type="match status" value="1"/>
</dbReference>
<evidence type="ECO:0000256" key="3">
    <source>
        <dbReference type="ARBA" id="ARBA00022490"/>
    </source>
</evidence>
<keyword evidence="4 10" id="KW-0597">Phosphoprotein</keyword>
<dbReference type="SMART" id="SM00448">
    <property type="entry name" value="REC"/>
    <property type="match status" value="1"/>
</dbReference>
<name>A0A926EBS4_9FIRM</name>
<dbReference type="CDD" id="cd17536">
    <property type="entry name" value="REC_YesN-like"/>
    <property type="match status" value="1"/>
</dbReference>
<dbReference type="InterPro" id="IPR018060">
    <property type="entry name" value="HTH_AraC"/>
</dbReference>
<evidence type="ECO:0000259" key="12">
    <source>
        <dbReference type="PROSITE" id="PS50110"/>
    </source>
</evidence>
<dbReference type="Pfam" id="PF12833">
    <property type="entry name" value="HTH_18"/>
    <property type="match status" value="1"/>
</dbReference>
<evidence type="ECO:0000256" key="8">
    <source>
        <dbReference type="ARBA" id="ARBA00023163"/>
    </source>
</evidence>
<dbReference type="Gene3D" id="3.40.50.2300">
    <property type="match status" value="1"/>
</dbReference>
<dbReference type="GO" id="GO:0043565">
    <property type="term" value="F:sequence-specific DNA binding"/>
    <property type="evidence" value="ECO:0007669"/>
    <property type="project" value="InterPro"/>
</dbReference>
<dbReference type="InterPro" id="IPR051552">
    <property type="entry name" value="HptR"/>
</dbReference>
<dbReference type="SUPFAM" id="SSF52172">
    <property type="entry name" value="CheY-like"/>
    <property type="match status" value="1"/>
</dbReference>
<evidence type="ECO:0000313" key="13">
    <source>
        <dbReference type="EMBL" id="MBC8578066.1"/>
    </source>
</evidence>
<evidence type="ECO:0000256" key="5">
    <source>
        <dbReference type="ARBA" id="ARBA00023012"/>
    </source>
</evidence>
<comment type="caution">
    <text evidence="13">The sequence shown here is derived from an EMBL/GenBank/DDBJ whole genome shotgun (WGS) entry which is preliminary data.</text>
</comment>
<dbReference type="PANTHER" id="PTHR42713:SF3">
    <property type="entry name" value="TRANSCRIPTIONAL REGULATORY PROTEIN HPTR"/>
    <property type="match status" value="1"/>
</dbReference>
<dbReference type="GO" id="GO:0003700">
    <property type="term" value="F:DNA-binding transcription factor activity"/>
    <property type="evidence" value="ECO:0007669"/>
    <property type="project" value="InterPro"/>
</dbReference>
<dbReference type="GO" id="GO:0005737">
    <property type="term" value="C:cytoplasm"/>
    <property type="evidence" value="ECO:0007669"/>
    <property type="project" value="UniProtKB-SubCell"/>
</dbReference>
<evidence type="ECO:0000259" key="11">
    <source>
        <dbReference type="PROSITE" id="PS01124"/>
    </source>
</evidence>
<dbReference type="GO" id="GO:0000160">
    <property type="term" value="P:phosphorelay signal transduction system"/>
    <property type="evidence" value="ECO:0007669"/>
    <property type="project" value="UniProtKB-KW"/>
</dbReference>
<proteinExistence type="predicted"/>
<feature type="domain" description="Response regulatory" evidence="12">
    <location>
        <begin position="3"/>
        <end position="120"/>
    </location>
</feature>
<gene>
    <name evidence="13" type="ORF">H8718_00745</name>
</gene>
<dbReference type="InterPro" id="IPR011006">
    <property type="entry name" value="CheY-like_superfamily"/>
</dbReference>
<accession>A0A926EBS4</accession>
<reference evidence="13" key="1">
    <citation type="submission" date="2020-08" db="EMBL/GenBank/DDBJ databases">
        <title>Genome public.</title>
        <authorList>
            <person name="Liu C."/>
            <person name="Sun Q."/>
        </authorList>
    </citation>
    <scope>NUCLEOTIDE SEQUENCE</scope>
    <source>
        <strain evidence="13">NSJ-12</strain>
    </source>
</reference>
<dbReference type="Gene3D" id="1.10.10.60">
    <property type="entry name" value="Homeodomain-like"/>
    <property type="match status" value="2"/>
</dbReference>
<keyword evidence="8" id="KW-0804">Transcription</keyword>
<keyword evidence="7" id="KW-0238">DNA-binding</keyword>
<dbReference type="PRINTS" id="PR00032">
    <property type="entry name" value="HTHARAC"/>
</dbReference>
<evidence type="ECO:0000256" key="7">
    <source>
        <dbReference type="ARBA" id="ARBA00023125"/>
    </source>
</evidence>
<evidence type="ECO:0000256" key="10">
    <source>
        <dbReference type="PROSITE-ProRule" id="PRU00169"/>
    </source>
</evidence>
<evidence type="ECO:0000256" key="9">
    <source>
        <dbReference type="ARBA" id="ARBA00024867"/>
    </source>
</evidence>
<dbReference type="InterPro" id="IPR001789">
    <property type="entry name" value="Sig_transdc_resp-reg_receiver"/>
</dbReference>
<dbReference type="Pfam" id="PF00072">
    <property type="entry name" value="Response_reg"/>
    <property type="match status" value="1"/>
</dbReference>
<organism evidence="13 14">
    <name type="scientific">Zhenhengia yiwuensis</name>
    <dbReference type="NCBI Taxonomy" id="2763666"/>
    <lineage>
        <taxon>Bacteria</taxon>
        <taxon>Bacillati</taxon>
        <taxon>Bacillota</taxon>
        <taxon>Clostridia</taxon>
        <taxon>Lachnospirales</taxon>
        <taxon>Lachnospiraceae</taxon>
        <taxon>Zhenhengia</taxon>
    </lineage>
</organism>
<dbReference type="EMBL" id="JACRSY010000001">
    <property type="protein sequence ID" value="MBC8578066.1"/>
    <property type="molecule type" value="Genomic_DNA"/>
</dbReference>
<dbReference type="PROSITE" id="PS50110">
    <property type="entry name" value="RESPONSE_REGULATORY"/>
    <property type="match status" value="1"/>
</dbReference>
<dbReference type="InterPro" id="IPR018062">
    <property type="entry name" value="HTH_AraC-typ_CS"/>
</dbReference>
<dbReference type="InterPro" id="IPR009057">
    <property type="entry name" value="Homeodomain-like_sf"/>
</dbReference>
<dbReference type="SMART" id="SM00342">
    <property type="entry name" value="HTH_ARAC"/>
    <property type="match status" value="1"/>
</dbReference>
<evidence type="ECO:0000256" key="6">
    <source>
        <dbReference type="ARBA" id="ARBA00023015"/>
    </source>
</evidence>
<evidence type="ECO:0000313" key="14">
    <source>
        <dbReference type="Proteomes" id="UP000655830"/>
    </source>
</evidence>
<dbReference type="SUPFAM" id="SSF46689">
    <property type="entry name" value="Homeodomain-like"/>
    <property type="match status" value="2"/>
</dbReference>
<dbReference type="PROSITE" id="PS01124">
    <property type="entry name" value="HTH_ARAC_FAMILY_2"/>
    <property type="match status" value="1"/>
</dbReference>
<comment type="subcellular location">
    <subcellularLocation>
        <location evidence="1">Cytoplasm</location>
    </subcellularLocation>
</comment>
<sequence>MYNVLIVDDERIIRIGLRSLINWEEVGFKIIDAVSDGKQALAVIEREKVDLILTDIKMPYMDGITLVQNLYERGFLGEIIMLTSYGEFEFARQCLRYGVGDYLLKGTLVPDELMQAVLKVQRKLDEKGEKLFEEEREDINNEQDLKVIERIFKTNHLEGENNIEKESLSMPYVFLLFKHVQSKAQKEKHRACTLEAYRESIENIISEAVPNQSIPRLFFEGEWGLYLFPKGYVEQKDVLHRISMHILNLIKLYTNIKIIGVISKVIYTSYDLRESLKKTQDVAELSFYKGYEEVLEEEMHILMKPYLGRSAQIVEERLHQAMNKGDYSEANNLLDMYMEEMRRSYVPKEQVEERLNPLLQGIILDYSIYLESDKSRLNELVESYRASTLLDEMQGLIKELIYMICTLILQIKNKNYRREIVEIMDYIEQHITEKITLNSIANQINMNESYISRLFKSETGMNIIQYINVSKMEKAKELLKEKNMIVKDVAYALGFEEQSYFNRMFNKYFGVNPKEYKKYTNLSQ</sequence>
<evidence type="ECO:0000256" key="2">
    <source>
        <dbReference type="ARBA" id="ARBA00018672"/>
    </source>
</evidence>
<keyword evidence="6" id="KW-0805">Transcription regulation</keyword>
<dbReference type="InterPro" id="IPR020449">
    <property type="entry name" value="Tscrpt_reg_AraC-type_HTH"/>
</dbReference>
<evidence type="ECO:0000256" key="4">
    <source>
        <dbReference type="ARBA" id="ARBA00022553"/>
    </source>
</evidence>
<feature type="modified residue" description="4-aspartylphosphate" evidence="10">
    <location>
        <position position="55"/>
    </location>
</feature>
<keyword evidence="14" id="KW-1185">Reference proteome</keyword>
<dbReference type="Proteomes" id="UP000655830">
    <property type="component" value="Unassembled WGS sequence"/>
</dbReference>
<keyword evidence="5" id="KW-0902">Two-component regulatory system</keyword>
<comment type="function">
    <text evidence="9">May play the central regulatory role in sporulation. It may be an element of the effector pathway responsible for the activation of sporulation genes in response to nutritional stress. Spo0A may act in concert with spo0H (a sigma factor) to control the expression of some genes that are critical to the sporulation process.</text>
</comment>
<evidence type="ECO:0000256" key="1">
    <source>
        <dbReference type="ARBA" id="ARBA00004496"/>
    </source>
</evidence>
<protein>
    <recommendedName>
        <fullName evidence="2">Stage 0 sporulation protein A homolog</fullName>
    </recommendedName>
</protein>
<feature type="domain" description="HTH araC/xylS-type" evidence="11">
    <location>
        <begin position="421"/>
        <end position="519"/>
    </location>
</feature>
<dbReference type="PANTHER" id="PTHR42713">
    <property type="entry name" value="HISTIDINE KINASE-RELATED"/>
    <property type="match status" value="1"/>
</dbReference>